<dbReference type="EMBL" id="CP000629">
    <property type="protein sequence ID" value="ACM29279.1"/>
    <property type="molecule type" value="Genomic_DNA"/>
</dbReference>
<gene>
    <name evidence="3" type="ordered locus">Arad_7872</name>
</gene>
<evidence type="ECO:0000259" key="2">
    <source>
        <dbReference type="Pfam" id="PF03358"/>
    </source>
</evidence>
<dbReference type="GO" id="GO:0016655">
    <property type="term" value="F:oxidoreductase activity, acting on NAD(P)H, quinone or similar compound as acceptor"/>
    <property type="evidence" value="ECO:0007669"/>
    <property type="project" value="TreeGrafter"/>
</dbReference>
<organism evidence="3 4">
    <name type="scientific">Rhizobium rhizogenes (strain K84 / ATCC BAA-868)</name>
    <name type="common">Agrobacterium radiobacter</name>
    <dbReference type="NCBI Taxonomy" id="311403"/>
    <lineage>
        <taxon>Bacteria</taxon>
        <taxon>Pseudomonadati</taxon>
        <taxon>Pseudomonadota</taxon>
        <taxon>Alphaproteobacteria</taxon>
        <taxon>Hyphomicrobiales</taxon>
        <taxon>Rhizobiaceae</taxon>
        <taxon>Rhizobium/Agrobacterium group</taxon>
        <taxon>Rhizobium</taxon>
    </lineage>
</organism>
<sequence length="256" mass="27982">MKHDGCVMNYGSSIYDATKVARDEAEAEPFAKTPSKEFPPQLDIDPDTEKASFLPNILILVGSIRHGSASAAVARLVSNELGRLGSAVEIFDPTGLPVMSPDNAQHPKVAELRRLVKWSEGQVWISPEYHGGMSGLLKTQIDWIPVAARKLSWTYGKVLALMQVCGGQQSFNAVNQMRLTARWLHMLALPNQLSVPAALEAIGPDGSFVPISQQERLCDICTELLAFVQFTRQRRLVTDTAFINASSAGQPRPTKA</sequence>
<dbReference type="KEGG" id="ara:Arad_7872"/>
<dbReference type="SUPFAM" id="SSF52218">
    <property type="entry name" value="Flavoproteins"/>
    <property type="match status" value="1"/>
</dbReference>
<name>B9JNZ9_RHIR8</name>
<dbReference type="InterPro" id="IPR005025">
    <property type="entry name" value="FMN_Rdtase-like_dom"/>
</dbReference>
<dbReference type="PANTHER" id="PTHR43590:SF1">
    <property type="entry name" value="ARSENIC RESISTANCE PROTEIN ARSH (AFU_ORTHOLOGUE AFUA_5G15030)"/>
    <property type="match status" value="1"/>
</dbReference>
<dbReference type="Gene3D" id="3.40.50.360">
    <property type="match status" value="1"/>
</dbReference>
<dbReference type="Proteomes" id="UP000001600">
    <property type="component" value="Chromosome 2"/>
</dbReference>
<evidence type="ECO:0000313" key="3">
    <source>
        <dbReference type="EMBL" id="ACM29279.1"/>
    </source>
</evidence>
<protein>
    <submittedName>
        <fullName evidence="3">NADPH-dependent FMN reductase</fullName>
    </submittedName>
</protein>
<evidence type="ECO:0000256" key="1">
    <source>
        <dbReference type="SAM" id="MobiDB-lite"/>
    </source>
</evidence>
<dbReference type="InterPro" id="IPR014063">
    <property type="entry name" value="Arsenate-R_ArsH"/>
</dbReference>
<accession>B9JNZ9</accession>
<reference evidence="3 4" key="1">
    <citation type="journal article" date="2009" name="J. Bacteriol.">
        <title>Genome sequences of three Agrobacterium biovars help elucidate the evolution of multichromosome genomes in bacteria.</title>
        <authorList>
            <person name="Slater S.C."/>
            <person name="Goldman B.S."/>
            <person name="Goodner B."/>
            <person name="Setubal J.C."/>
            <person name="Farrand S.K."/>
            <person name="Nester E.W."/>
            <person name="Burr T.J."/>
            <person name="Banta L."/>
            <person name="Dickerman A.W."/>
            <person name="Paulsen I."/>
            <person name="Otten L."/>
            <person name="Suen G."/>
            <person name="Welch R."/>
            <person name="Almeida N.F."/>
            <person name="Arnold F."/>
            <person name="Burton O.T."/>
            <person name="Du Z."/>
            <person name="Ewing A."/>
            <person name="Godsy E."/>
            <person name="Heisel S."/>
            <person name="Houmiel K.L."/>
            <person name="Jhaveri J."/>
            <person name="Lu J."/>
            <person name="Miller N.M."/>
            <person name="Norton S."/>
            <person name="Chen Q."/>
            <person name="Phoolcharoen W."/>
            <person name="Ohlin V."/>
            <person name="Ondrusek D."/>
            <person name="Pride N."/>
            <person name="Stricklin S.L."/>
            <person name="Sun J."/>
            <person name="Wheeler C."/>
            <person name="Wilson L."/>
            <person name="Zhu H."/>
            <person name="Wood D.W."/>
        </authorList>
    </citation>
    <scope>NUCLEOTIDE SEQUENCE [LARGE SCALE GENOMIC DNA]</scope>
    <source>
        <strain evidence="4">K84 / ATCC BAA-868</strain>
    </source>
</reference>
<evidence type="ECO:0000313" key="4">
    <source>
        <dbReference type="Proteomes" id="UP000001600"/>
    </source>
</evidence>
<dbReference type="eggNOG" id="COG0431">
    <property type="taxonomic scope" value="Bacteria"/>
</dbReference>
<dbReference type="PANTHER" id="PTHR43590">
    <property type="entry name" value="ARSENIC RESISTANCE PROTEIN ARSH (AFU_ORTHOLOGUE AFUA_5G15030)"/>
    <property type="match status" value="1"/>
</dbReference>
<dbReference type="Pfam" id="PF03358">
    <property type="entry name" value="FMN_red"/>
    <property type="match status" value="1"/>
</dbReference>
<proteinExistence type="predicted"/>
<feature type="region of interest" description="Disordered" evidence="1">
    <location>
        <begin position="25"/>
        <end position="44"/>
    </location>
</feature>
<feature type="domain" description="NADPH-dependent FMN reductase-like" evidence="2">
    <location>
        <begin position="56"/>
        <end position="198"/>
    </location>
</feature>
<dbReference type="HOGENOM" id="CLU_055322_0_1_5"/>
<dbReference type="AlphaFoldDB" id="B9JNZ9"/>
<dbReference type="STRING" id="311403.Arad_7872"/>
<dbReference type="InterPro" id="IPR029039">
    <property type="entry name" value="Flavoprotein-like_sf"/>
</dbReference>